<evidence type="ECO:0000313" key="2">
    <source>
        <dbReference type="Proteomes" id="UP001170954"/>
    </source>
</evidence>
<dbReference type="RefSeq" id="WP_286652089.1">
    <property type="nucleotide sequence ID" value="NZ_JACAGK010000059.1"/>
</dbReference>
<evidence type="ECO:0000313" key="1">
    <source>
        <dbReference type="EMBL" id="MDM1049844.1"/>
    </source>
</evidence>
<comment type="caution">
    <text evidence="1">The sequence shown here is derived from an EMBL/GenBank/DDBJ whole genome shotgun (WGS) entry which is preliminary data.</text>
</comment>
<sequence length="87" mass="9792">MKIIMKPTFSFSCFIITLSLLFSSCKKDGTSEQKMIQEETSDFKLQFGQDTTLALTSIDNTKGPVDYVLSFDETADIKISESIKLHD</sequence>
<protein>
    <recommendedName>
        <fullName evidence="3">DUF4625 domain-containing protein</fullName>
    </recommendedName>
</protein>
<keyword evidence="2" id="KW-1185">Reference proteome</keyword>
<organism evidence="1 2">
    <name type="scientific">Sphingobacterium hotanense</name>
    <dbReference type="NCBI Taxonomy" id="649196"/>
    <lineage>
        <taxon>Bacteria</taxon>
        <taxon>Pseudomonadati</taxon>
        <taxon>Bacteroidota</taxon>
        <taxon>Sphingobacteriia</taxon>
        <taxon>Sphingobacteriales</taxon>
        <taxon>Sphingobacteriaceae</taxon>
        <taxon>Sphingobacterium</taxon>
    </lineage>
</organism>
<proteinExistence type="predicted"/>
<dbReference type="PROSITE" id="PS51257">
    <property type="entry name" value="PROKAR_LIPOPROTEIN"/>
    <property type="match status" value="1"/>
</dbReference>
<reference evidence="1" key="1">
    <citation type="submission" date="2020-06" db="EMBL/GenBank/DDBJ databases">
        <authorList>
            <person name="Dong N."/>
        </authorList>
    </citation>
    <scope>NUCLEOTIDE SEQUENCE</scope>
    <source>
        <strain evidence="1">R1692</strain>
    </source>
</reference>
<dbReference type="Proteomes" id="UP001170954">
    <property type="component" value="Unassembled WGS sequence"/>
</dbReference>
<accession>A0ABT7NRG4</accession>
<dbReference type="EMBL" id="JACAGK010000059">
    <property type="protein sequence ID" value="MDM1049844.1"/>
    <property type="molecule type" value="Genomic_DNA"/>
</dbReference>
<gene>
    <name evidence="1" type="ORF">HX018_16515</name>
</gene>
<evidence type="ECO:0008006" key="3">
    <source>
        <dbReference type="Google" id="ProtNLM"/>
    </source>
</evidence>
<name>A0ABT7NRG4_9SPHI</name>
<reference evidence="1" key="2">
    <citation type="journal article" date="2022" name="Sci. Total Environ.">
        <title>Prevalence, transmission, and molecular epidemiology of tet(X)-positive bacteria among humans, animals, and environmental niches in China: An epidemiological, and genomic-based study.</title>
        <authorList>
            <person name="Dong N."/>
            <person name="Zeng Y."/>
            <person name="Cai C."/>
            <person name="Sun C."/>
            <person name="Lu J."/>
            <person name="Liu C."/>
            <person name="Zhou H."/>
            <person name="Sun Q."/>
            <person name="Shu L."/>
            <person name="Wang H."/>
            <person name="Wang Y."/>
            <person name="Wang S."/>
            <person name="Wu C."/>
            <person name="Chan E.W."/>
            <person name="Chen G."/>
            <person name="Shen Z."/>
            <person name="Chen S."/>
            <person name="Zhang R."/>
        </authorList>
    </citation>
    <scope>NUCLEOTIDE SEQUENCE</scope>
    <source>
        <strain evidence="1">R1692</strain>
    </source>
</reference>